<keyword evidence="3" id="KW-1185">Reference proteome</keyword>
<evidence type="ECO:0000256" key="1">
    <source>
        <dbReference type="SAM" id="Phobius"/>
    </source>
</evidence>
<keyword evidence="1" id="KW-0812">Transmembrane</keyword>
<accession>A0A0L6V4C0</accession>
<keyword evidence="1" id="KW-1133">Transmembrane helix</keyword>
<dbReference type="OrthoDB" id="2506991at2759"/>
<dbReference type="VEuPathDB" id="FungiDB:VP01_2629g4"/>
<keyword evidence="1" id="KW-0472">Membrane</keyword>
<feature type="transmembrane region" description="Helical" evidence="1">
    <location>
        <begin position="328"/>
        <end position="351"/>
    </location>
</feature>
<feature type="transmembrane region" description="Helical" evidence="1">
    <location>
        <begin position="256"/>
        <end position="281"/>
    </location>
</feature>
<proteinExistence type="predicted"/>
<dbReference type="Proteomes" id="UP000037035">
    <property type="component" value="Unassembled WGS sequence"/>
</dbReference>
<reference evidence="2 3" key="1">
    <citation type="submission" date="2015-08" db="EMBL/GenBank/DDBJ databases">
        <title>Next Generation Sequencing and Analysis of the Genome of Puccinia sorghi L Schw, the Causal Agent of Maize Common Rust.</title>
        <authorList>
            <person name="Rochi L."/>
            <person name="Burguener G."/>
            <person name="Darino M."/>
            <person name="Turjanski A."/>
            <person name="Kreff E."/>
            <person name="Dieguez M.J."/>
            <person name="Sacco F."/>
        </authorList>
    </citation>
    <scope>NUCLEOTIDE SEQUENCE [LARGE SCALE GENOMIC DNA]</scope>
    <source>
        <strain evidence="2 3">RO10H11247</strain>
    </source>
</reference>
<name>A0A0L6V4C0_9BASI</name>
<gene>
    <name evidence="2" type="ORF">VP01_2629g4</name>
</gene>
<organism evidence="2 3">
    <name type="scientific">Puccinia sorghi</name>
    <dbReference type="NCBI Taxonomy" id="27349"/>
    <lineage>
        <taxon>Eukaryota</taxon>
        <taxon>Fungi</taxon>
        <taxon>Dikarya</taxon>
        <taxon>Basidiomycota</taxon>
        <taxon>Pucciniomycotina</taxon>
        <taxon>Pucciniomycetes</taxon>
        <taxon>Pucciniales</taxon>
        <taxon>Pucciniaceae</taxon>
        <taxon>Puccinia</taxon>
    </lineage>
</organism>
<sequence length="429" mass="48435">MASSPSLTDLLKQLHDPDINPFPAIIHQLDAKKNPPVDAAQANGLLLSIATYNIIFLVCVAIICLPYLQGSGRANRRHWFIKRQYLDGHRSPYWIPNSGLVVAVCHMFGSILFLVFLGLRYGSFRTGFTNDSFYGSACYISFFTQAWSTWFVRASDATLKGKRNRIHPMAFNINLIGFPVMSFVMALVSISAQVAAMSAQDKSYRIMITSLDLMSHQWHPGQHFLGNPQFLAASTNFTTYRLDSAKRLAKFRATGLFWTFMAVPTFIFYMFGISTLLRVMYKRFQAVRDSDSEIVSTVSSSDSFKKRLKNNYPQNAPNQLPTSFIHLAVHYTMMSVTLFYHIIIGFIFYLSDNTRMADHGFLGLFMVLSNSGSYLLLAALLVQLVSVLMLKPPRKSALRREVIWQSGQSSEQISSLELKKSGPDIKLMT</sequence>
<feature type="transmembrane region" description="Helical" evidence="1">
    <location>
        <begin position="100"/>
        <end position="121"/>
    </location>
</feature>
<dbReference type="EMBL" id="LAVV01007534">
    <property type="protein sequence ID" value="KNZ55626.1"/>
    <property type="molecule type" value="Genomic_DNA"/>
</dbReference>
<dbReference type="AlphaFoldDB" id="A0A0L6V4C0"/>
<evidence type="ECO:0000313" key="2">
    <source>
        <dbReference type="EMBL" id="KNZ55626.1"/>
    </source>
</evidence>
<feature type="transmembrane region" description="Helical" evidence="1">
    <location>
        <begin position="173"/>
        <end position="196"/>
    </location>
</feature>
<protein>
    <submittedName>
        <fullName evidence="2">Uncharacterized protein</fullName>
    </submittedName>
</protein>
<evidence type="ECO:0000313" key="3">
    <source>
        <dbReference type="Proteomes" id="UP000037035"/>
    </source>
</evidence>
<feature type="transmembrane region" description="Helical" evidence="1">
    <location>
        <begin position="45"/>
        <end position="68"/>
    </location>
</feature>
<comment type="caution">
    <text evidence="2">The sequence shown here is derived from an EMBL/GenBank/DDBJ whole genome shotgun (WGS) entry which is preliminary data.</text>
</comment>
<feature type="transmembrane region" description="Helical" evidence="1">
    <location>
        <begin position="133"/>
        <end position="152"/>
    </location>
</feature>
<feature type="transmembrane region" description="Helical" evidence="1">
    <location>
        <begin position="371"/>
        <end position="390"/>
    </location>
</feature>